<organism evidence="1 2">
    <name type="scientific">Elysia crispata</name>
    <name type="common">lettuce slug</name>
    <dbReference type="NCBI Taxonomy" id="231223"/>
    <lineage>
        <taxon>Eukaryota</taxon>
        <taxon>Metazoa</taxon>
        <taxon>Spiralia</taxon>
        <taxon>Lophotrochozoa</taxon>
        <taxon>Mollusca</taxon>
        <taxon>Gastropoda</taxon>
        <taxon>Heterobranchia</taxon>
        <taxon>Euthyneura</taxon>
        <taxon>Panpulmonata</taxon>
        <taxon>Sacoglossa</taxon>
        <taxon>Placobranchoidea</taxon>
        <taxon>Plakobranchidae</taxon>
        <taxon>Elysia</taxon>
    </lineage>
</organism>
<dbReference type="Proteomes" id="UP001283361">
    <property type="component" value="Unassembled WGS sequence"/>
</dbReference>
<comment type="caution">
    <text evidence="1">The sequence shown here is derived from an EMBL/GenBank/DDBJ whole genome shotgun (WGS) entry which is preliminary data.</text>
</comment>
<keyword evidence="2" id="KW-1185">Reference proteome</keyword>
<gene>
    <name evidence="1" type="ORF">RRG08_000006</name>
</gene>
<proteinExistence type="predicted"/>
<accession>A0AAE0Y6B4</accession>
<evidence type="ECO:0000313" key="1">
    <source>
        <dbReference type="EMBL" id="KAK3734090.1"/>
    </source>
</evidence>
<reference evidence="1" key="1">
    <citation type="journal article" date="2023" name="G3 (Bethesda)">
        <title>A reference genome for the long-term kleptoplast-retaining sea slug Elysia crispata morphotype clarki.</title>
        <authorList>
            <person name="Eastman K.E."/>
            <person name="Pendleton A.L."/>
            <person name="Shaikh M.A."/>
            <person name="Suttiyut T."/>
            <person name="Ogas R."/>
            <person name="Tomko P."/>
            <person name="Gavelis G."/>
            <person name="Widhalm J.R."/>
            <person name="Wisecaver J.H."/>
        </authorList>
    </citation>
    <scope>NUCLEOTIDE SEQUENCE</scope>
    <source>
        <strain evidence="1">ECLA1</strain>
    </source>
</reference>
<sequence>MHCFTQSFKEHSACQVHQGSSELKSQYCRQIQFRHPKQVKQNFRFVRSKSKHCPDSVTFSAEHLFRYRCFWLR</sequence>
<dbReference type="EMBL" id="JAWDGP010006861">
    <property type="protein sequence ID" value="KAK3734090.1"/>
    <property type="molecule type" value="Genomic_DNA"/>
</dbReference>
<name>A0AAE0Y6B4_9GAST</name>
<evidence type="ECO:0000313" key="2">
    <source>
        <dbReference type="Proteomes" id="UP001283361"/>
    </source>
</evidence>
<protein>
    <submittedName>
        <fullName evidence="1">Uncharacterized protein</fullName>
    </submittedName>
</protein>
<dbReference type="AlphaFoldDB" id="A0AAE0Y6B4"/>